<evidence type="ECO:0000313" key="1">
    <source>
        <dbReference type="EMBL" id="GHE57884.1"/>
    </source>
</evidence>
<protein>
    <recommendedName>
        <fullName evidence="3">Bacterial surface antigen (D15) domain-containing protein</fullName>
    </recommendedName>
</protein>
<dbReference type="Gene3D" id="2.40.160.50">
    <property type="entry name" value="membrane protein fhac: a member of the omp85/tpsb transporter family"/>
    <property type="match status" value="1"/>
</dbReference>
<evidence type="ECO:0000313" key="2">
    <source>
        <dbReference type="Proteomes" id="UP000658258"/>
    </source>
</evidence>
<sequence>MAEAGEQLQDIIRRNTHKKLVVVSHHPMYTYGIHGGVFSLKDHLFPLTASKRLKNFYLPLPGLGSIYPLYRKVFGNIQDNTHPIYKQFRDGLVQLMQQHPDVIHAAGHEHALEHIAKEGMHFVVSGSGAKNNAHVKQKGDALFAQNTMGFARIDYLHNGKVVLRFITPENGEAKTLYEATLSEREWQPSPKDLLAEFDTDQFKDKDTVFAASLKYHNRSALHEALFGENYRQEWATPIELPVFDIGSVKGGLRILKKGGGHQTTSLRLEAQDGKQYVLRSMDKNPALTLPPELRRTFIKSIVQDGISSSHPYAPFVIPPLAEAAGIFHANPKVYFIPDDPRFGIYREDFANTMAIFEERANKEHIEESFFGAGDDVESSIDLYEKLRDDNDEKVDQVFVVRNRLFDMWLGDWDRHDDQWRWVEYDLKDDKKLYKPIPRDRDVVFFAGEGVFKKLAASKWAQPALRGFHDEIDYTPAYGFYRIRWFDRYFMTEPSEEDWVNQAKELQAALTDEVIEQAFKVWPKQIFDLHGEEIIRKLKNRRDRLHEYAADYYKFLSKTVNVLGSDKREWFIVKRLSDEETQVEVYKISDKGNRDQLLYQRTFKTSETEEIRLFGFDQEDEFELSGNVNESIVVRIIGGDGEDMVVDKSRVKGLKKHTVVYDKSLNTILDPSKETKDLTSDKDPLINHYNMEEFDFDVLMPLVGFNYNPDDGIFLGGGFMYKSDGFRKEPFAAKHTLLASYALATSSYSLDYSGEWVDALGKANLLLDMEIKAPNFVNNFFGLGNESTYDKDQPLTYYRTRYESYFINPALSFQVGSKAHFKVGLRFWDVEIEKNDNRFISNFAENGLDPSLLENHRTYLGANLGFYLDTRDDAVFAKRGITFNTELLYDNGLNELSANSARWRSDLTFRWIMDGFGRTSMATRVGYHKSFGDFEFFQASYLDGFNTLRGYRRYRFAGESSFYHQLDLRIDLLEWRNYFLPARVGLLFFNDLGRVWVSGENSNQWHHGYGGGVYLTPFGRFAVNILLAKSEETLLPLFRLGFYF</sequence>
<reference evidence="2" key="1">
    <citation type="journal article" date="2019" name="Int. J. Syst. Evol. Microbiol.">
        <title>The Global Catalogue of Microorganisms (GCM) 10K type strain sequencing project: providing services to taxonomists for standard genome sequencing and annotation.</title>
        <authorList>
            <consortium name="The Broad Institute Genomics Platform"/>
            <consortium name="The Broad Institute Genome Sequencing Center for Infectious Disease"/>
            <person name="Wu L."/>
            <person name="Ma J."/>
        </authorList>
    </citation>
    <scope>NUCLEOTIDE SEQUENCE [LARGE SCALE GENOMIC DNA]</scope>
    <source>
        <strain evidence="2">CGMCC 1.15111</strain>
    </source>
</reference>
<dbReference type="SUPFAM" id="SSF56300">
    <property type="entry name" value="Metallo-dependent phosphatases"/>
    <property type="match status" value="1"/>
</dbReference>
<proteinExistence type="predicted"/>
<dbReference type="Gene3D" id="3.60.21.10">
    <property type="match status" value="1"/>
</dbReference>
<gene>
    <name evidence="1" type="ORF">GCM10011340_11240</name>
</gene>
<organism evidence="1 2">
    <name type="scientific">Roseivirga thermotolerans</name>
    <dbReference type="NCBI Taxonomy" id="1758176"/>
    <lineage>
        <taxon>Bacteria</taxon>
        <taxon>Pseudomonadati</taxon>
        <taxon>Bacteroidota</taxon>
        <taxon>Cytophagia</taxon>
        <taxon>Cytophagales</taxon>
        <taxon>Roseivirgaceae</taxon>
        <taxon>Roseivirga</taxon>
    </lineage>
</organism>
<accession>A0ABQ3I640</accession>
<comment type="caution">
    <text evidence="1">The sequence shown here is derived from an EMBL/GenBank/DDBJ whole genome shotgun (WGS) entry which is preliminary data.</text>
</comment>
<dbReference type="Proteomes" id="UP000658258">
    <property type="component" value="Unassembled WGS sequence"/>
</dbReference>
<keyword evidence="2" id="KW-1185">Reference proteome</keyword>
<dbReference type="RefSeq" id="WP_189629201.1">
    <property type="nucleotide sequence ID" value="NZ_BNAG01000001.1"/>
</dbReference>
<evidence type="ECO:0008006" key="3">
    <source>
        <dbReference type="Google" id="ProtNLM"/>
    </source>
</evidence>
<name>A0ABQ3I640_9BACT</name>
<dbReference type="InterPro" id="IPR029052">
    <property type="entry name" value="Metallo-depent_PP-like"/>
</dbReference>
<dbReference type="EMBL" id="BNAG01000001">
    <property type="protein sequence ID" value="GHE57884.1"/>
    <property type="molecule type" value="Genomic_DNA"/>
</dbReference>